<evidence type="ECO:0000313" key="2">
    <source>
        <dbReference type="Proteomes" id="UP001320148"/>
    </source>
</evidence>
<dbReference type="InterPro" id="IPR036691">
    <property type="entry name" value="Endo/exonu/phosph_ase_sf"/>
</dbReference>
<protein>
    <recommendedName>
        <fullName evidence="3">Endonuclease/exonuclease/phosphatase domain-containing protein</fullName>
    </recommendedName>
</protein>
<reference evidence="1 2" key="1">
    <citation type="submission" date="2021-02" db="EMBL/GenBank/DDBJ databases">
        <title>Complete genome of Desulfoluna sp. strain ASN36.</title>
        <authorList>
            <person name="Takahashi A."/>
            <person name="Kojima H."/>
            <person name="Fukui M."/>
        </authorList>
    </citation>
    <scope>NUCLEOTIDE SEQUENCE [LARGE SCALE GENOMIC DNA]</scope>
    <source>
        <strain evidence="1 2">ASN36</strain>
    </source>
</reference>
<name>A0ABN6EY56_9BACT</name>
<accession>A0ABN6EY56</accession>
<dbReference type="Gene3D" id="3.60.10.10">
    <property type="entry name" value="Endonuclease/exonuclease/phosphatase"/>
    <property type="match status" value="1"/>
</dbReference>
<proteinExistence type="predicted"/>
<dbReference type="RefSeq" id="WP_236890840.1">
    <property type="nucleotide sequence ID" value="NZ_AP024488.1"/>
</dbReference>
<evidence type="ECO:0008006" key="3">
    <source>
        <dbReference type="Google" id="ProtNLM"/>
    </source>
</evidence>
<keyword evidence="2" id="KW-1185">Reference proteome</keyword>
<dbReference type="Proteomes" id="UP001320148">
    <property type="component" value="Chromosome"/>
</dbReference>
<dbReference type="SUPFAM" id="SSF56219">
    <property type="entry name" value="DNase I-like"/>
    <property type="match status" value="1"/>
</dbReference>
<sequence length="270" mass="31022">MKVLFWNTNGKKVDSLLLSTAIQMAVDIIVLAEYEENENDFLEAVNQSEEVFVELPQIACKRITIFYREDIATIEHGPESNYYTTKKLTLDNGFQILMVAVHLPSKTNQSDITQTLEAAEFKKEIVGAEKVFDTENTFVVGDFNMNPFEHGMISASAFHSIPCEKIAGTGSRIIKDRPHRFFYNPMWNMFGDMDDNPGTYFYRDSEQPVYFWNILDQVIIRPSISKYFIKNSLKILKNINGDSLVSTKSGRPNLSDHLPIIFEFDFKKDI</sequence>
<evidence type="ECO:0000313" key="1">
    <source>
        <dbReference type="EMBL" id="BCS94526.1"/>
    </source>
</evidence>
<gene>
    <name evidence="1" type="ORF">DSLASN_01580</name>
</gene>
<dbReference type="EMBL" id="AP024488">
    <property type="protein sequence ID" value="BCS94526.1"/>
    <property type="molecule type" value="Genomic_DNA"/>
</dbReference>
<organism evidence="1 2">
    <name type="scientific">Desulfoluna limicola</name>
    <dbReference type="NCBI Taxonomy" id="2810562"/>
    <lineage>
        <taxon>Bacteria</taxon>
        <taxon>Pseudomonadati</taxon>
        <taxon>Thermodesulfobacteriota</taxon>
        <taxon>Desulfobacteria</taxon>
        <taxon>Desulfobacterales</taxon>
        <taxon>Desulfolunaceae</taxon>
        <taxon>Desulfoluna</taxon>
    </lineage>
</organism>